<name>W9GB15_9MICO</name>
<comment type="caution">
    <text evidence="2">The sequence shown here is derived from an EMBL/GenBank/DDBJ whole genome shotgun (WGS) entry which is preliminary data.</text>
</comment>
<dbReference type="SUPFAM" id="SSF110087">
    <property type="entry name" value="DR1885-like metal-binding protein"/>
    <property type="match status" value="1"/>
</dbReference>
<dbReference type="PATRIC" id="fig|1386089.3.peg.1211"/>
<dbReference type="Gene3D" id="2.60.40.1890">
    <property type="entry name" value="PCu(A)C copper chaperone"/>
    <property type="match status" value="1"/>
</dbReference>
<dbReference type="InterPro" id="IPR036182">
    <property type="entry name" value="PCuAC_sf"/>
</dbReference>
<organism evidence="2 3">
    <name type="scientific">Intrasporangium oryzae NRRL B-24470</name>
    <dbReference type="NCBI Taxonomy" id="1386089"/>
    <lineage>
        <taxon>Bacteria</taxon>
        <taxon>Bacillati</taxon>
        <taxon>Actinomycetota</taxon>
        <taxon>Actinomycetes</taxon>
        <taxon>Micrococcales</taxon>
        <taxon>Intrasporangiaceae</taxon>
        <taxon>Intrasporangium</taxon>
    </lineage>
</organism>
<evidence type="ECO:0000313" key="3">
    <source>
        <dbReference type="Proteomes" id="UP000019489"/>
    </source>
</evidence>
<gene>
    <name evidence="2" type="ORF">N865_04860</name>
</gene>
<evidence type="ECO:0000256" key="1">
    <source>
        <dbReference type="SAM" id="SignalP"/>
    </source>
</evidence>
<evidence type="ECO:0000313" key="2">
    <source>
        <dbReference type="EMBL" id="EWT02427.1"/>
    </source>
</evidence>
<dbReference type="AlphaFoldDB" id="W9GB15"/>
<feature type="signal peptide" evidence="1">
    <location>
        <begin position="1"/>
        <end position="23"/>
    </location>
</feature>
<reference evidence="2 3" key="1">
    <citation type="submission" date="2013-08" db="EMBL/GenBank/DDBJ databases">
        <title>Intrasporangium oryzae NRRL B-24470.</title>
        <authorList>
            <person name="Liu H."/>
            <person name="Wang G."/>
        </authorList>
    </citation>
    <scope>NUCLEOTIDE SEQUENCE [LARGE SCALE GENOMIC DNA]</scope>
    <source>
        <strain evidence="2 3">NRRL B-24470</strain>
    </source>
</reference>
<dbReference type="Pfam" id="PF04314">
    <property type="entry name" value="PCuAC"/>
    <property type="match status" value="1"/>
</dbReference>
<dbReference type="EMBL" id="AWSA01000010">
    <property type="protein sequence ID" value="EWT02427.1"/>
    <property type="molecule type" value="Genomic_DNA"/>
</dbReference>
<feature type="chain" id="PRO_5004922833" description="Lipoprotein" evidence="1">
    <location>
        <begin position="24"/>
        <end position="179"/>
    </location>
</feature>
<keyword evidence="3" id="KW-1185">Reference proteome</keyword>
<dbReference type="STRING" id="1386089.N865_04860"/>
<dbReference type="RefSeq" id="WP_051510254.1">
    <property type="nucleotide sequence ID" value="NZ_AWSA01000010.1"/>
</dbReference>
<dbReference type="OrthoDB" id="5188566at2"/>
<dbReference type="Proteomes" id="UP000019489">
    <property type="component" value="Unassembled WGS sequence"/>
</dbReference>
<proteinExistence type="predicted"/>
<keyword evidence="1" id="KW-0732">Signal</keyword>
<evidence type="ECO:0008006" key="4">
    <source>
        <dbReference type="Google" id="ProtNLM"/>
    </source>
</evidence>
<protein>
    <recommendedName>
        <fullName evidence="4">Lipoprotein</fullName>
    </recommendedName>
</protein>
<dbReference type="InterPro" id="IPR007410">
    <property type="entry name" value="LpqE-like"/>
</dbReference>
<dbReference type="PROSITE" id="PS51257">
    <property type="entry name" value="PROKAR_LIPOPROTEIN"/>
    <property type="match status" value="1"/>
</dbReference>
<accession>W9GB15</accession>
<sequence>MRPKSLAALAAAASLVLAGSACSQSNEAVDARIANPLRGNSVNAMVGDIRLLATRVEAPSDSVHLTNGNVGLFTTFANDGNAPDRLVAVSTVYARQVVLRDGLGGPDAPISVPVPARGVASLQYPGGLHLELVDLKFDVRGGSFLPVSFRFEKAGSITVNVFVEGFSLATVSPVTPSSS</sequence>
<dbReference type="eggNOG" id="COG2847">
    <property type="taxonomic scope" value="Bacteria"/>
</dbReference>